<gene>
    <name evidence="5" type="ORF">SAMN05443639_101355</name>
</gene>
<feature type="region of interest" description="Disordered" evidence="1">
    <location>
        <begin position="110"/>
        <end position="161"/>
    </location>
</feature>
<protein>
    <recommendedName>
        <fullName evidence="4">DUF8173 domain-containing protein</fullName>
    </recommendedName>
</protein>
<dbReference type="InterPro" id="IPR058486">
    <property type="entry name" value="DUF8173"/>
</dbReference>
<feature type="transmembrane region" description="Helical" evidence="2">
    <location>
        <begin position="388"/>
        <end position="411"/>
    </location>
</feature>
<evidence type="ECO:0000256" key="2">
    <source>
        <dbReference type="SAM" id="Phobius"/>
    </source>
</evidence>
<dbReference type="Gene3D" id="3.30.1370.130">
    <property type="match status" value="1"/>
</dbReference>
<name>A0A1H9ZLL2_9BACT</name>
<keyword evidence="2" id="KW-1133">Transmembrane helix</keyword>
<proteinExistence type="predicted"/>
<feature type="compositionally biased region" description="Basic and acidic residues" evidence="1">
    <location>
        <begin position="296"/>
        <end position="309"/>
    </location>
</feature>
<evidence type="ECO:0000256" key="3">
    <source>
        <dbReference type="SAM" id="SignalP"/>
    </source>
</evidence>
<evidence type="ECO:0000256" key="1">
    <source>
        <dbReference type="SAM" id="MobiDB-lite"/>
    </source>
</evidence>
<keyword evidence="3" id="KW-0732">Signal</keyword>
<sequence>MKIASHLLLPSLLLGAPLALAAPDAAPAAQAPASKPIDVNFRGTLRDALKQIAEQGGLNVVATGNLDTAVEVHLRGITADQALKTIARTYALRLRQDNSIYTLRPMTDAERRAAEEAEELEEAAGDTAPSAPVPVPAPPVAAVSPPAPPEAPAEVQSPREIRKRIRDEMRKAQRRSRGGQDVVARGQSLEVKEGESVDNAVVYGGNMVVRGHVEKDAVVFGGNLDVFGSVDGDVHAFGGTVTLHPGARVEGEASAIGGQVIQAEGAYVEGDIESMEGASLGSMVLGEVKDSLQKEFKRSEEADAERSEAHEEEDDSGGGFPAFLLKFAALFGLGFLGQLLFPTRMKELAAEIKAQPVNSGLTGLLGSVALIPISVILAITLVGIPVLVLMWLVIPLAAALGLAAVASEIGMRLPFLRGRKTQAAVLALGLLLLLGVGSIPVLGWLVMAVAVLVAFGAVIRTRFGSRTRSMPEPYSPHSTL</sequence>
<dbReference type="RefSeq" id="WP_093515258.1">
    <property type="nucleotide sequence ID" value="NZ_FOIJ01000001.1"/>
</dbReference>
<feature type="transmembrane region" description="Helical" evidence="2">
    <location>
        <begin position="361"/>
        <end position="382"/>
    </location>
</feature>
<feature type="transmembrane region" description="Helical" evidence="2">
    <location>
        <begin position="423"/>
        <end position="439"/>
    </location>
</feature>
<evidence type="ECO:0000313" key="5">
    <source>
        <dbReference type="EMBL" id="SES82602.1"/>
    </source>
</evidence>
<keyword evidence="2" id="KW-0812">Transmembrane</keyword>
<dbReference type="EMBL" id="FOIJ01000001">
    <property type="protein sequence ID" value="SES82602.1"/>
    <property type="molecule type" value="Genomic_DNA"/>
</dbReference>
<accession>A0A1H9ZLL2</accession>
<evidence type="ECO:0000313" key="6">
    <source>
        <dbReference type="Proteomes" id="UP000199181"/>
    </source>
</evidence>
<dbReference type="Pfam" id="PF26514">
    <property type="entry name" value="DUF8173"/>
    <property type="match status" value="1"/>
</dbReference>
<feature type="region of interest" description="Disordered" evidence="1">
    <location>
        <begin position="296"/>
        <end position="316"/>
    </location>
</feature>
<dbReference type="AlphaFoldDB" id="A0A1H9ZLL2"/>
<feature type="domain" description="DUF8173" evidence="4">
    <location>
        <begin position="322"/>
        <end position="465"/>
    </location>
</feature>
<evidence type="ECO:0000259" key="4">
    <source>
        <dbReference type="Pfam" id="PF26514"/>
    </source>
</evidence>
<feature type="signal peptide" evidence="3">
    <location>
        <begin position="1"/>
        <end position="21"/>
    </location>
</feature>
<dbReference type="Proteomes" id="UP000199181">
    <property type="component" value="Unassembled WGS sequence"/>
</dbReference>
<keyword evidence="6" id="KW-1185">Reference proteome</keyword>
<organism evidence="5 6">
    <name type="scientific">Stigmatella erecta</name>
    <dbReference type="NCBI Taxonomy" id="83460"/>
    <lineage>
        <taxon>Bacteria</taxon>
        <taxon>Pseudomonadati</taxon>
        <taxon>Myxococcota</taxon>
        <taxon>Myxococcia</taxon>
        <taxon>Myxococcales</taxon>
        <taxon>Cystobacterineae</taxon>
        <taxon>Archangiaceae</taxon>
        <taxon>Stigmatella</taxon>
    </lineage>
</organism>
<feature type="transmembrane region" description="Helical" evidence="2">
    <location>
        <begin position="320"/>
        <end position="341"/>
    </location>
</feature>
<feature type="compositionally biased region" description="Pro residues" evidence="1">
    <location>
        <begin position="131"/>
        <end position="151"/>
    </location>
</feature>
<feature type="chain" id="PRO_5011709513" description="DUF8173 domain-containing protein" evidence="3">
    <location>
        <begin position="22"/>
        <end position="480"/>
    </location>
</feature>
<reference evidence="6" key="1">
    <citation type="submission" date="2016-10" db="EMBL/GenBank/DDBJ databases">
        <authorList>
            <person name="Varghese N."/>
            <person name="Submissions S."/>
        </authorList>
    </citation>
    <scope>NUCLEOTIDE SEQUENCE [LARGE SCALE GENOMIC DNA]</scope>
    <source>
        <strain evidence="6">DSM 16858</strain>
    </source>
</reference>
<keyword evidence="2" id="KW-0472">Membrane</keyword>